<protein>
    <submittedName>
        <fullName evidence="1">Uncharacterized protein</fullName>
    </submittedName>
</protein>
<dbReference type="RefSeq" id="WP_151046483.1">
    <property type="nucleotide sequence ID" value="NZ_VZUL01000003.1"/>
</dbReference>
<sequence length="101" mass="11600">MASLHLMFLDNAPHPLTQLREELFRSDYIIVGAWQPRRSTGIVWKRPEKRSRSDSSGLRDTFGKFGANFIEGAGRDPYVRNFALKPLQNDIEPAIIRSGKW</sequence>
<accession>A0A6A1TH38</accession>
<evidence type="ECO:0000313" key="1">
    <source>
        <dbReference type="EMBL" id="KAB1083095.1"/>
    </source>
</evidence>
<dbReference type="Proteomes" id="UP000386575">
    <property type="component" value="Unassembled WGS sequence"/>
</dbReference>
<dbReference type="EMBL" id="VZUL01000003">
    <property type="protein sequence ID" value="KAB1083095.1"/>
    <property type="molecule type" value="Genomic_DNA"/>
</dbReference>
<gene>
    <name evidence="1" type="ORF">F4V91_26025</name>
</gene>
<name>A0A6A1TH38_NEOGA</name>
<dbReference type="AlphaFoldDB" id="A0A6A1TH38"/>
<organism evidence="1 2">
    <name type="scientific">Neorhizobium galegae</name>
    <name type="common">Rhizobium galegae</name>
    <dbReference type="NCBI Taxonomy" id="399"/>
    <lineage>
        <taxon>Bacteria</taxon>
        <taxon>Pseudomonadati</taxon>
        <taxon>Pseudomonadota</taxon>
        <taxon>Alphaproteobacteria</taxon>
        <taxon>Hyphomicrobiales</taxon>
        <taxon>Rhizobiaceae</taxon>
        <taxon>Rhizobium/Agrobacterium group</taxon>
        <taxon>Neorhizobium</taxon>
    </lineage>
</organism>
<proteinExistence type="predicted"/>
<comment type="caution">
    <text evidence="1">The sequence shown here is derived from an EMBL/GenBank/DDBJ whole genome shotgun (WGS) entry which is preliminary data.</text>
</comment>
<reference evidence="1 2" key="1">
    <citation type="submission" date="2019-09" db="EMBL/GenBank/DDBJ databases">
        <title>Genome sequencing of Ng87 strain.</title>
        <authorList>
            <person name="Karasev E.S."/>
            <person name="Andronov E."/>
        </authorList>
    </citation>
    <scope>NUCLEOTIDE SEQUENCE [LARGE SCALE GENOMIC DNA]</scope>
    <source>
        <strain evidence="1 2">Ng87</strain>
    </source>
</reference>
<evidence type="ECO:0000313" key="2">
    <source>
        <dbReference type="Proteomes" id="UP000386575"/>
    </source>
</evidence>